<reference evidence="2" key="1">
    <citation type="submission" date="2019-06" db="EMBL/GenBank/DDBJ databases">
        <authorList>
            <person name="Broberg M."/>
        </authorList>
    </citation>
    <scope>NUCLEOTIDE SEQUENCE [LARGE SCALE GENOMIC DNA]</scope>
</reference>
<proteinExistence type="predicted"/>
<comment type="caution">
    <text evidence="1">The sequence shown here is derived from an EMBL/GenBank/DDBJ whole genome shotgun (WGS) entry which is preliminary data.</text>
</comment>
<keyword evidence="2" id="KW-1185">Reference proteome</keyword>
<name>A0A9N9Y923_9HYPO</name>
<accession>A0A9N9Y923</accession>
<dbReference type="OrthoDB" id="5097318at2759"/>
<organism evidence="1 2">
    <name type="scientific">Clonostachys byssicola</name>
    <dbReference type="NCBI Taxonomy" id="160290"/>
    <lineage>
        <taxon>Eukaryota</taxon>
        <taxon>Fungi</taxon>
        <taxon>Dikarya</taxon>
        <taxon>Ascomycota</taxon>
        <taxon>Pezizomycotina</taxon>
        <taxon>Sordariomycetes</taxon>
        <taxon>Hypocreomycetidae</taxon>
        <taxon>Hypocreales</taxon>
        <taxon>Bionectriaceae</taxon>
        <taxon>Clonostachys</taxon>
    </lineage>
</organism>
<dbReference type="Proteomes" id="UP000754883">
    <property type="component" value="Unassembled WGS sequence"/>
</dbReference>
<sequence length="240" mass="26603">MPGRDSATAAVSITWALPATEDDPSANKFDEFMSDNQEAFGSCTSDKQLSRLSPFKVITFLAEHHSAREMLRIIVEGCNKPTFIPVMMSSIDRTVSDETNAVSIEATILANSIQIALFGPTEWDGSPVTRRPTDARWPLKRDLQGDKAAFGPFSWDDVNSVVVLFLYMIARRKSKANMVSARPPPKYKEKDLKEFFYTPPTLSRQALQKTKEQLTALSVIFTAGADLASTYGLDTPLTDE</sequence>
<protein>
    <submittedName>
        <fullName evidence="1">Uncharacterized protein</fullName>
    </submittedName>
</protein>
<dbReference type="EMBL" id="CABFNO020001560">
    <property type="protein sequence ID" value="CAH0001953.1"/>
    <property type="molecule type" value="Genomic_DNA"/>
</dbReference>
<gene>
    <name evidence="1" type="ORF">CBYS24578_00001765</name>
</gene>
<reference evidence="1 2" key="2">
    <citation type="submission" date="2021-10" db="EMBL/GenBank/DDBJ databases">
        <authorList>
            <person name="Piombo E."/>
        </authorList>
    </citation>
    <scope>NUCLEOTIDE SEQUENCE [LARGE SCALE GENOMIC DNA]</scope>
</reference>
<dbReference type="AlphaFoldDB" id="A0A9N9Y923"/>
<evidence type="ECO:0000313" key="2">
    <source>
        <dbReference type="Proteomes" id="UP000754883"/>
    </source>
</evidence>
<evidence type="ECO:0000313" key="1">
    <source>
        <dbReference type="EMBL" id="CAH0001953.1"/>
    </source>
</evidence>